<dbReference type="RefSeq" id="WP_138209649.1">
    <property type="nucleotide sequence ID" value="NZ_CBCRUQ010000033.1"/>
</dbReference>
<dbReference type="NCBIfam" id="TIGR00055">
    <property type="entry name" value="uppS"/>
    <property type="match status" value="1"/>
</dbReference>
<reference evidence="3 4" key="1">
    <citation type="submission" date="2019-05" db="EMBL/GenBank/DDBJ databases">
        <authorList>
            <consortium name="Pathogen Informatics"/>
        </authorList>
    </citation>
    <scope>NUCLEOTIDE SEQUENCE [LARGE SCALE GENOMIC DNA]</scope>
    <source>
        <strain evidence="3 4">NCTC503</strain>
    </source>
</reference>
<gene>
    <name evidence="3" type="primary">uppS1</name>
    <name evidence="3" type="ORF">NCTC503_00941</name>
</gene>
<dbReference type="InterPro" id="IPR001441">
    <property type="entry name" value="UPP_synth-like"/>
</dbReference>
<organism evidence="3 4">
    <name type="scientific">Hathewaya histolytica</name>
    <name type="common">Clostridium histolyticum</name>
    <dbReference type="NCBI Taxonomy" id="1498"/>
    <lineage>
        <taxon>Bacteria</taxon>
        <taxon>Bacillati</taxon>
        <taxon>Bacillota</taxon>
        <taxon>Clostridia</taxon>
        <taxon>Eubacteriales</taxon>
        <taxon>Clostridiaceae</taxon>
        <taxon>Hathewaya</taxon>
    </lineage>
</organism>
<protein>
    <submittedName>
        <fullName evidence="3">Di-trans-poly-cis-decaprenylcistransferase UppS</fullName>
        <ecNumber evidence="3">2.5.1.31</ecNumber>
    </submittedName>
</protein>
<dbReference type="AlphaFoldDB" id="A0A4U9R5R3"/>
<dbReference type="KEGG" id="hhw:NCTC503_00941"/>
<accession>A0A4U9R5R3</accession>
<evidence type="ECO:0000256" key="1">
    <source>
        <dbReference type="ARBA" id="ARBA00022679"/>
    </source>
</evidence>
<evidence type="ECO:0000313" key="3">
    <source>
        <dbReference type="EMBL" id="VTQ86509.1"/>
    </source>
</evidence>
<dbReference type="GO" id="GO:0008834">
    <property type="term" value="F:ditrans,polycis-undecaprenyl-diphosphate synthase [(2E,6E)-farnesyl-diphosphate specific] activity"/>
    <property type="evidence" value="ECO:0007669"/>
    <property type="project" value="UniProtKB-EC"/>
</dbReference>
<dbReference type="EMBL" id="LR590481">
    <property type="protein sequence ID" value="VTQ86509.1"/>
    <property type="molecule type" value="Genomic_DNA"/>
</dbReference>
<evidence type="ECO:0000256" key="2">
    <source>
        <dbReference type="ARBA" id="ARBA00038453"/>
    </source>
</evidence>
<dbReference type="CDD" id="cd00475">
    <property type="entry name" value="Cis_IPPS"/>
    <property type="match status" value="1"/>
</dbReference>
<dbReference type="OrthoDB" id="4191603at2"/>
<sequence length="214" mass="24757">MRIPKHVGIIPDGNRRWAQCNGLTKDRGYENGLMPGLTAVKILKDMGVQEITYYGFTTDNTKRPKEQCEAFTNACIKAVNLIKDDDVSLLVIGDTNSPMFPEQLTPYTKRHEVSENKVKINFLVNYGWNWDLYSLSKGKFTNRKDIYGNIQSKEISRIDLIIRWGGRRRLSGFLPVQSVYSDFYIVDEYWPDFKPQHIYNAIDWYQSQDVTLGG</sequence>
<proteinExistence type="inferred from homology"/>
<keyword evidence="4" id="KW-1185">Reference proteome</keyword>
<dbReference type="Pfam" id="PF01255">
    <property type="entry name" value="Prenyltransf"/>
    <property type="match status" value="1"/>
</dbReference>
<dbReference type="InterPro" id="IPR036424">
    <property type="entry name" value="UPP_synth-like_sf"/>
</dbReference>
<dbReference type="EC" id="2.5.1.31" evidence="3"/>
<dbReference type="SUPFAM" id="SSF64005">
    <property type="entry name" value="Undecaprenyl diphosphate synthase"/>
    <property type="match status" value="1"/>
</dbReference>
<comment type="similarity">
    <text evidence="2">Belongs to the UPP synthase family. Z-FPP synthase subfamily.</text>
</comment>
<dbReference type="Proteomes" id="UP000308489">
    <property type="component" value="Chromosome 1"/>
</dbReference>
<keyword evidence="1 3" id="KW-0808">Transferase</keyword>
<evidence type="ECO:0000313" key="4">
    <source>
        <dbReference type="Proteomes" id="UP000308489"/>
    </source>
</evidence>
<dbReference type="Gene3D" id="3.40.1180.10">
    <property type="entry name" value="Decaprenyl diphosphate synthase-like"/>
    <property type="match status" value="1"/>
</dbReference>
<name>A0A4U9R5R3_HATHI</name>
<dbReference type="PANTHER" id="PTHR10291">
    <property type="entry name" value="DEHYDRODOLICHYL DIPHOSPHATE SYNTHASE FAMILY MEMBER"/>
    <property type="match status" value="1"/>
</dbReference>
<dbReference type="GO" id="GO:0016094">
    <property type="term" value="P:polyprenol biosynthetic process"/>
    <property type="evidence" value="ECO:0007669"/>
    <property type="project" value="TreeGrafter"/>
</dbReference>
<dbReference type="PANTHER" id="PTHR10291:SF43">
    <property type="entry name" value="DEHYDRODOLICHYL DIPHOSPHATE SYNTHASE COMPLEX SUBUNIT DHDDS"/>
    <property type="match status" value="1"/>
</dbReference>